<reference evidence="1 2" key="1">
    <citation type="submission" date="2014-07" db="EMBL/GenBank/DDBJ databases">
        <title>Comparative analysis of Nitrosococcus oceani genome inventories of strains from Pacific and Atlantic gyres.</title>
        <authorList>
            <person name="Lim C.K."/>
            <person name="Wang L."/>
            <person name="Sayavedra-Soto L.A."/>
            <person name="Klotz M.G."/>
        </authorList>
    </citation>
    <scope>NUCLEOTIDE SEQUENCE [LARGE SCALE GENOMIC DNA]</scope>
    <source>
        <strain evidence="1 2">C-27</strain>
    </source>
</reference>
<dbReference type="OrthoDB" id="10011487at2"/>
<name>A0A0E2ZMH6_9GAMM</name>
<gene>
    <name evidence="1" type="ORF">IB75_07195</name>
</gene>
<sequence>MEDFIMPKNNYRYYVQDLHIIDSESTPPRQVYIREILDSTSAEFRMCKLSAEERLNIIAELGLDHLTRILHECYKSKGVESMPSYNAEQDSGFAFLNLRKTAGEIDQHEYAHLLKALIGMPSPSSSLRRDQ</sequence>
<dbReference type="EMBL" id="JPGN01000043">
    <property type="protein sequence ID" value="KFI19597.1"/>
    <property type="molecule type" value="Genomic_DNA"/>
</dbReference>
<accession>A0A0E2ZMH6</accession>
<evidence type="ECO:0000313" key="2">
    <source>
        <dbReference type="Proteomes" id="UP000028839"/>
    </source>
</evidence>
<dbReference type="AlphaFoldDB" id="A0A0E2ZMH6"/>
<evidence type="ECO:0000313" key="1">
    <source>
        <dbReference type="EMBL" id="KFI19597.1"/>
    </source>
</evidence>
<dbReference type="Proteomes" id="UP000028839">
    <property type="component" value="Unassembled WGS sequence"/>
</dbReference>
<comment type="caution">
    <text evidence="1">The sequence shown here is derived from an EMBL/GenBank/DDBJ whole genome shotgun (WGS) entry which is preliminary data.</text>
</comment>
<proteinExistence type="predicted"/>
<dbReference type="HOGENOM" id="CLU_1979191_0_0_6"/>
<organism evidence="1 2">
    <name type="scientific">Nitrosococcus oceani C-27</name>
    <dbReference type="NCBI Taxonomy" id="314279"/>
    <lineage>
        <taxon>Bacteria</taxon>
        <taxon>Pseudomonadati</taxon>
        <taxon>Pseudomonadota</taxon>
        <taxon>Gammaproteobacteria</taxon>
        <taxon>Chromatiales</taxon>
        <taxon>Chromatiaceae</taxon>
        <taxon>Nitrosococcus</taxon>
    </lineage>
</organism>
<protein>
    <submittedName>
        <fullName evidence="1">Uncharacterized protein</fullName>
    </submittedName>
</protein>